<gene>
    <name evidence="13" type="primary">PID</name>
    <name evidence="13" type="ORF">MA16_Dca004412</name>
</gene>
<keyword evidence="3" id="KW-0723">Serine/threonine-protein kinase</keyword>
<dbReference type="GO" id="GO:0007010">
    <property type="term" value="P:cytoskeleton organization"/>
    <property type="evidence" value="ECO:0007669"/>
    <property type="project" value="UniProtKB-ARBA"/>
</dbReference>
<proteinExistence type="inferred from homology"/>
<evidence type="ECO:0000256" key="5">
    <source>
        <dbReference type="ARBA" id="ARBA00022679"/>
    </source>
</evidence>
<keyword evidence="5" id="KW-0808">Transferase</keyword>
<comment type="catalytic activity">
    <reaction evidence="10">
        <text>L-seryl-[protein] + ATP = O-phospho-L-seryl-[protein] + ADP + H(+)</text>
        <dbReference type="Rhea" id="RHEA:17989"/>
        <dbReference type="Rhea" id="RHEA-COMP:9863"/>
        <dbReference type="Rhea" id="RHEA-COMP:11604"/>
        <dbReference type="ChEBI" id="CHEBI:15378"/>
        <dbReference type="ChEBI" id="CHEBI:29999"/>
        <dbReference type="ChEBI" id="CHEBI:30616"/>
        <dbReference type="ChEBI" id="CHEBI:83421"/>
        <dbReference type="ChEBI" id="CHEBI:456216"/>
        <dbReference type="EC" id="2.7.11.1"/>
    </reaction>
</comment>
<dbReference type="AlphaFoldDB" id="A0A2I0W7E6"/>
<dbReference type="PANTHER" id="PTHR45637">
    <property type="entry name" value="FLIPPASE KINASE 1-RELATED"/>
    <property type="match status" value="1"/>
</dbReference>
<evidence type="ECO:0000256" key="7">
    <source>
        <dbReference type="ARBA" id="ARBA00022777"/>
    </source>
</evidence>
<evidence type="ECO:0000256" key="8">
    <source>
        <dbReference type="ARBA" id="ARBA00022840"/>
    </source>
</evidence>
<organism evidence="13 14">
    <name type="scientific">Dendrobium catenatum</name>
    <dbReference type="NCBI Taxonomy" id="906689"/>
    <lineage>
        <taxon>Eukaryota</taxon>
        <taxon>Viridiplantae</taxon>
        <taxon>Streptophyta</taxon>
        <taxon>Embryophyta</taxon>
        <taxon>Tracheophyta</taxon>
        <taxon>Spermatophyta</taxon>
        <taxon>Magnoliopsida</taxon>
        <taxon>Liliopsida</taxon>
        <taxon>Asparagales</taxon>
        <taxon>Orchidaceae</taxon>
        <taxon>Epidendroideae</taxon>
        <taxon>Malaxideae</taxon>
        <taxon>Dendrobiinae</taxon>
        <taxon>Dendrobium</taxon>
    </lineage>
</organism>
<dbReference type="EC" id="2.7.11.1" evidence="2"/>
<evidence type="ECO:0000256" key="4">
    <source>
        <dbReference type="ARBA" id="ARBA00022553"/>
    </source>
</evidence>
<comment type="similarity">
    <text evidence="1">Belongs to the protein kinase superfamily. AGC Ser/Thr protein kinase family.</text>
</comment>
<dbReference type="SMART" id="SM00220">
    <property type="entry name" value="S_TKc"/>
    <property type="match status" value="1"/>
</dbReference>
<evidence type="ECO:0000313" key="13">
    <source>
        <dbReference type="EMBL" id="PKU71570.1"/>
    </source>
</evidence>
<dbReference type="GO" id="GO:0004674">
    <property type="term" value="F:protein serine/threonine kinase activity"/>
    <property type="evidence" value="ECO:0007669"/>
    <property type="project" value="UniProtKB-KW"/>
</dbReference>
<sequence length="420" mass="46037">MFDQLPDSDGEIGSEILNSSQSSSSNSCERCSSFSSRLSFDASGPAPPPPDLRSKPHRSSDRAWAAIRSLAGNEIGPRDFRLLRQIGSGDISTVYLCRLRDDHSASSLYAMKVVDRLSLARKKKLGRADTERRILRELDHPFLPILYADFDASPHYSCVVMEYCGGGNLHSLLHRMPGGRFSVSAARFYAAEVLLALEYLHMLGIIYRDLKPENILIKSDGHIMLSDFDLSLHSSASPALETVKPTSCFLGRLLRSKKTAPGRLFVAEPLGARSNSFVGTHEYVSPEVAAGRAHGSAVDWYAFGIFLYELLYGRTPFVGPTNEATLRNILNKPLAFPRPAAGEADGADEAAAKDLIAGLLVKDPAGRLGSRRGAAEIKVCRFFKGVNFGLIRSCRPPVLPVFRRAASCREASRLDRFEGF</sequence>
<dbReference type="InterPro" id="IPR008271">
    <property type="entry name" value="Ser/Thr_kinase_AS"/>
</dbReference>
<name>A0A2I0W7E6_9ASPA</name>
<comment type="catalytic activity">
    <reaction evidence="9">
        <text>L-threonyl-[protein] + ATP = O-phospho-L-threonyl-[protein] + ADP + H(+)</text>
        <dbReference type="Rhea" id="RHEA:46608"/>
        <dbReference type="Rhea" id="RHEA-COMP:11060"/>
        <dbReference type="Rhea" id="RHEA-COMP:11605"/>
        <dbReference type="ChEBI" id="CHEBI:15378"/>
        <dbReference type="ChEBI" id="CHEBI:30013"/>
        <dbReference type="ChEBI" id="CHEBI:30616"/>
        <dbReference type="ChEBI" id="CHEBI:61977"/>
        <dbReference type="ChEBI" id="CHEBI:456216"/>
        <dbReference type="EC" id="2.7.11.1"/>
    </reaction>
</comment>
<dbReference type="GO" id="GO:0005524">
    <property type="term" value="F:ATP binding"/>
    <property type="evidence" value="ECO:0007669"/>
    <property type="project" value="UniProtKB-KW"/>
</dbReference>
<feature type="domain" description="Protein kinase" evidence="12">
    <location>
        <begin position="80"/>
        <end position="383"/>
    </location>
</feature>
<evidence type="ECO:0000256" key="9">
    <source>
        <dbReference type="ARBA" id="ARBA00047899"/>
    </source>
</evidence>
<dbReference type="InterPro" id="IPR011009">
    <property type="entry name" value="Kinase-like_dom_sf"/>
</dbReference>
<keyword evidence="14" id="KW-1185">Reference proteome</keyword>
<dbReference type="Gene3D" id="3.30.200.20">
    <property type="entry name" value="Phosphorylase Kinase, domain 1"/>
    <property type="match status" value="1"/>
</dbReference>
<evidence type="ECO:0000259" key="12">
    <source>
        <dbReference type="PROSITE" id="PS50011"/>
    </source>
</evidence>
<dbReference type="EMBL" id="KZ502877">
    <property type="protein sequence ID" value="PKU71570.1"/>
    <property type="molecule type" value="Genomic_DNA"/>
</dbReference>
<keyword evidence="7 13" id="KW-0418">Kinase</keyword>
<dbReference type="SUPFAM" id="SSF56112">
    <property type="entry name" value="Protein kinase-like (PK-like)"/>
    <property type="match status" value="1"/>
</dbReference>
<feature type="compositionally biased region" description="Low complexity" evidence="11">
    <location>
        <begin position="14"/>
        <end position="40"/>
    </location>
</feature>
<evidence type="ECO:0000256" key="1">
    <source>
        <dbReference type="ARBA" id="ARBA00009903"/>
    </source>
</evidence>
<keyword evidence="8" id="KW-0067">ATP-binding</keyword>
<dbReference type="PROSITE" id="PS50011">
    <property type="entry name" value="PROTEIN_KINASE_DOM"/>
    <property type="match status" value="1"/>
</dbReference>
<protein>
    <recommendedName>
        <fullName evidence="2">non-specific serine/threonine protein kinase</fullName>
        <ecNumber evidence="2">2.7.11.1</ecNumber>
    </recommendedName>
</protein>
<dbReference type="PROSITE" id="PS00108">
    <property type="entry name" value="PROTEIN_KINASE_ST"/>
    <property type="match status" value="1"/>
</dbReference>
<accession>A0A2I0W7E6</accession>
<evidence type="ECO:0000256" key="2">
    <source>
        <dbReference type="ARBA" id="ARBA00012513"/>
    </source>
</evidence>
<keyword evidence="4" id="KW-0597">Phosphoprotein</keyword>
<reference evidence="13 14" key="1">
    <citation type="journal article" date="2016" name="Sci. Rep.">
        <title>The Dendrobium catenatum Lindl. genome sequence provides insights into polysaccharide synthase, floral development and adaptive evolution.</title>
        <authorList>
            <person name="Zhang G.Q."/>
            <person name="Xu Q."/>
            <person name="Bian C."/>
            <person name="Tsai W.C."/>
            <person name="Yeh C.M."/>
            <person name="Liu K.W."/>
            <person name="Yoshida K."/>
            <person name="Zhang L.S."/>
            <person name="Chang S.B."/>
            <person name="Chen F."/>
            <person name="Shi Y."/>
            <person name="Su Y.Y."/>
            <person name="Zhang Y.Q."/>
            <person name="Chen L.J."/>
            <person name="Yin Y."/>
            <person name="Lin M."/>
            <person name="Huang H."/>
            <person name="Deng H."/>
            <person name="Wang Z.W."/>
            <person name="Zhu S.L."/>
            <person name="Zhao X."/>
            <person name="Deng C."/>
            <person name="Niu S.C."/>
            <person name="Huang J."/>
            <person name="Wang M."/>
            <person name="Liu G.H."/>
            <person name="Yang H.J."/>
            <person name="Xiao X.J."/>
            <person name="Hsiao Y.Y."/>
            <person name="Wu W.L."/>
            <person name="Chen Y.Y."/>
            <person name="Mitsuda N."/>
            <person name="Ohme-Takagi M."/>
            <person name="Luo Y.B."/>
            <person name="Van de Peer Y."/>
            <person name="Liu Z.J."/>
        </authorList>
    </citation>
    <scope>NUCLEOTIDE SEQUENCE [LARGE SCALE GENOMIC DNA]</scope>
    <source>
        <tissue evidence="13">The whole plant</tissue>
    </source>
</reference>
<dbReference type="Proteomes" id="UP000233837">
    <property type="component" value="Unassembled WGS sequence"/>
</dbReference>
<feature type="compositionally biased region" description="Acidic residues" evidence="11">
    <location>
        <begin position="1"/>
        <end position="12"/>
    </location>
</feature>
<reference evidence="13 14" key="2">
    <citation type="journal article" date="2017" name="Nature">
        <title>The Apostasia genome and the evolution of orchids.</title>
        <authorList>
            <person name="Zhang G.Q."/>
            <person name="Liu K.W."/>
            <person name="Li Z."/>
            <person name="Lohaus R."/>
            <person name="Hsiao Y.Y."/>
            <person name="Niu S.C."/>
            <person name="Wang J.Y."/>
            <person name="Lin Y.C."/>
            <person name="Xu Q."/>
            <person name="Chen L.J."/>
            <person name="Yoshida K."/>
            <person name="Fujiwara S."/>
            <person name="Wang Z.W."/>
            <person name="Zhang Y.Q."/>
            <person name="Mitsuda N."/>
            <person name="Wang M."/>
            <person name="Liu G.H."/>
            <person name="Pecoraro L."/>
            <person name="Huang H.X."/>
            <person name="Xiao X.J."/>
            <person name="Lin M."/>
            <person name="Wu X.Y."/>
            <person name="Wu W.L."/>
            <person name="Chen Y.Y."/>
            <person name="Chang S.B."/>
            <person name="Sakamoto S."/>
            <person name="Ohme-Takagi M."/>
            <person name="Yagi M."/>
            <person name="Zeng S.J."/>
            <person name="Shen C.Y."/>
            <person name="Yeh C.M."/>
            <person name="Luo Y.B."/>
            <person name="Tsai W.C."/>
            <person name="Van de Peer Y."/>
            <person name="Liu Z.J."/>
        </authorList>
    </citation>
    <scope>NUCLEOTIDE SEQUENCE [LARGE SCALE GENOMIC DNA]</scope>
    <source>
        <tissue evidence="13">The whole plant</tissue>
    </source>
</reference>
<keyword evidence="6" id="KW-0547">Nucleotide-binding</keyword>
<dbReference type="FunFam" id="1.10.510.10:FF:000024">
    <property type="entry name" value="Probable serine/threonine-protein kinase cot-1"/>
    <property type="match status" value="1"/>
</dbReference>
<evidence type="ECO:0000256" key="11">
    <source>
        <dbReference type="SAM" id="MobiDB-lite"/>
    </source>
</evidence>
<dbReference type="Gene3D" id="1.10.510.10">
    <property type="entry name" value="Transferase(Phosphotransferase) domain 1"/>
    <property type="match status" value="1"/>
</dbReference>
<dbReference type="Pfam" id="PF00069">
    <property type="entry name" value="Pkinase"/>
    <property type="match status" value="1"/>
</dbReference>
<dbReference type="OrthoDB" id="432483at2759"/>
<evidence type="ECO:0000256" key="10">
    <source>
        <dbReference type="ARBA" id="ARBA00048679"/>
    </source>
</evidence>
<evidence type="ECO:0000256" key="3">
    <source>
        <dbReference type="ARBA" id="ARBA00022527"/>
    </source>
</evidence>
<evidence type="ECO:0000256" key="6">
    <source>
        <dbReference type="ARBA" id="ARBA00022741"/>
    </source>
</evidence>
<feature type="region of interest" description="Disordered" evidence="11">
    <location>
        <begin position="1"/>
        <end position="58"/>
    </location>
</feature>
<evidence type="ECO:0000313" key="14">
    <source>
        <dbReference type="Proteomes" id="UP000233837"/>
    </source>
</evidence>
<dbReference type="InterPro" id="IPR000719">
    <property type="entry name" value="Prot_kinase_dom"/>
</dbReference>